<evidence type="ECO:0000313" key="2">
    <source>
        <dbReference type="Proteomes" id="UP000297549"/>
    </source>
</evidence>
<dbReference type="OrthoDB" id="667380at2"/>
<protein>
    <recommendedName>
        <fullName evidence="3">3-oxoacyl-ACP synthase</fullName>
    </recommendedName>
</protein>
<dbReference type="EMBL" id="SRLC01000001">
    <property type="protein sequence ID" value="TGE24523.1"/>
    <property type="molecule type" value="Genomic_DNA"/>
</dbReference>
<comment type="caution">
    <text evidence="1">The sequence shown here is derived from an EMBL/GenBank/DDBJ whole genome shotgun (WGS) entry which is preliminary data.</text>
</comment>
<dbReference type="Proteomes" id="UP000297549">
    <property type="component" value="Unassembled WGS sequence"/>
</dbReference>
<dbReference type="RefSeq" id="WP_135462107.1">
    <property type="nucleotide sequence ID" value="NZ_SRLC01000001.1"/>
</dbReference>
<accession>A0A4Z0Q5U4</accession>
<proteinExistence type="predicted"/>
<sequence>MTTKQRTVLKQQLLGECRRVQQQKADTARQAMLALEESALETQGSTEDTFESFRETCQLQRDLFARQLDEALTGLQALRRVPEARSPKDQPGVGTVVVTSAQRFYIALSLGEISVEGEPYFAISAFSPLYQAMAGCRVGDTFSFRGRPYRIEDVF</sequence>
<evidence type="ECO:0008006" key="3">
    <source>
        <dbReference type="Google" id="ProtNLM"/>
    </source>
</evidence>
<evidence type="ECO:0000313" key="1">
    <source>
        <dbReference type="EMBL" id="TGE24523.1"/>
    </source>
</evidence>
<keyword evidence="2" id="KW-1185">Reference proteome</keyword>
<reference evidence="1 2" key="1">
    <citation type="submission" date="2019-04" db="EMBL/GenBank/DDBJ databases">
        <authorList>
            <person name="Feng G."/>
            <person name="Zhang J."/>
            <person name="Zhu H."/>
        </authorList>
    </citation>
    <scope>NUCLEOTIDE SEQUENCE [LARGE SCALE GENOMIC DNA]</scope>
    <source>
        <strain evidence="1 2">JCM 31653</strain>
    </source>
</reference>
<organism evidence="1 2">
    <name type="scientific">Hymenobacter aquaticus</name>
    <dbReference type="NCBI Taxonomy" id="1867101"/>
    <lineage>
        <taxon>Bacteria</taxon>
        <taxon>Pseudomonadati</taxon>
        <taxon>Bacteroidota</taxon>
        <taxon>Cytophagia</taxon>
        <taxon>Cytophagales</taxon>
        <taxon>Hymenobacteraceae</taxon>
        <taxon>Hymenobacter</taxon>
    </lineage>
</organism>
<dbReference type="AlphaFoldDB" id="A0A4Z0Q5U4"/>
<gene>
    <name evidence="1" type="ORF">E5K00_04740</name>
</gene>
<name>A0A4Z0Q5U4_9BACT</name>